<reference evidence="2 3" key="1">
    <citation type="submission" date="2017-05" db="EMBL/GenBank/DDBJ databases">
        <title>Whole genome sequencing of Proteus mirabilis AR_0155.</title>
        <authorList>
            <person name="Conlan S."/>
            <person name="Thomas P.J."/>
            <person name="Mullikin J."/>
            <person name="Frank K.M."/>
            <person name="Segre J.A."/>
        </authorList>
    </citation>
    <scope>NUCLEOTIDE SEQUENCE [LARGE SCALE GENOMIC DNA]</scope>
    <source>
        <strain evidence="2 3">AR_0155</strain>
    </source>
</reference>
<sequence length="60" mass="6363">MGVKKSNLQPARNPNPNRADATTGGPLFLIMTLTISKGTGIICEMSYPGCINSLVPFLIV</sequence>
<evidence type="ECO:0000313" key="3">
    <source>
        <dbReference type="Proteomes" id="UP000195540"/>
    </source>
</evidence>
<organism evidence="2 3">
    <name type="scientific">Proteus mirabilis</name>
    <dbReference type="NCBI Taxonomy" id="584"/>
    <lineage>
        <taxon>Bacteria</taxon>
        <taxon>Pseudomonadati</taxon>
        <taxon>Pseudomonadota</taxon>
        <taxon>Gammaproteobacteria</taxon>
        <taxon>Enterobacterales</taxon>
        <taxon>Morganellaceae</taxon>
        <taxon>Proteus</taxon>
    </lineage>
</organism>
<dbReference type="EMBL" id="CP021694">
    <property type="protein sequence ID" value="ARX35256.1"/>
    <property type="molecule type" value="Genomic_DNA"/>
</dbReference>
<feature type="region of interest" description="Disordered" evidence="1">
    <location>
        <begin position="1"/>
        <end position="24"/>
    </location>
</feature>
<proteinExistence type="predicted"/>
<dbReference type="Proteomes" id="UP000195540">
    <property type="component" value="Chromosome"/>
</dbReference>
<gene>
    <name evidence="2" type="ORF">AM402_14195</name>
</gene>
<accession>A0AAN1C2S2</accession>
<protein>
    <submittedName>
        <fullName evidence="2">Uncharacterized protein</fullName>
    </submittedName>
</protein>
<evidence type="ECO:0000313" key="2">
    <source>
        <dbReference type="EMBL" id="ARX35256.1"/>
    </source>
</evidence>
<feature type="compositionally biased region" description="Polar residues" evidence="1">
    <location>
        <begin position="1"/>
        <end position="16"/>
    </location>
</feature>
<dbReference type="AlphaFoldDB" id="A0AAN1C2S2"/>
<name>A0AAN1C2S2_PROMI</name>
<evidence type="ECO:0000256" key="1">
    <source>
        <dbReference type="SAM" id="MobiDB-lite"/>
    </source>
</evidence>